<proteinExistence type="predicted"/>
<organism evidence="2">
    <name type="scientific">Neisseria gonorrhoeae</name>
    <dbReference type="NCBI Taxonomy" id="485"/>
    <lineage>
        <taxon>Bacteria</taxon>
        <taxon>Pseudomonadati</taxon>
        <taxon>Pseudomonadota</taxon>
        <taxon>Betaproteobacteria</taxon>
        <taxon>Neisseriales</taxon>
        <taxon>Neisseriaceae</taxon>
        <taxon>Neisseria</taxon>
    </lineage>
</organism>
<sequence>MQLGALGGVNVPFAATGDLTVEGGLRHDLLKQDAFAEKGSALGWSGNSLTEGTLVGLAGLKLSQPLSDKAVLSATAGVERDLNGRDYAVTGGFTGAAAATGKTGARNMPHTRRVAGLGWMSNSATAGTAWHVTATPVPNSTATTADKSA</sequence>
<dbReference type="InterPro" id="IPR005546">
    <property type="entry name" value="Autotransporte_beta"/>
</dbReference>
<feature type="domain" description="Autotransporter" evidence="1">
    <location>
        <begin position="2"/>
        <end position="118"/>
    </location>
</feature>
<name>A0A378VV58_NEIGO</name>
<evidence type="ECO:0000313" key="2">
    <source>
        <dbReference type="EMBL" id="SUA20905.1"/>
    </source>
</evidence>
<dbReference type="SUPFAM" id="SSF103515">
    <property type="entry name" value="Autotransporter"/>
    <property type="match status" value="1"/>
</dbReference>
<dbReference type="Gene3D" id="2.40.128.130">
    <property type="entry name" value="Autotransporter beta-domain"/>
    <property type="match status" value="1"/>
</dbReference>
<dbReference type="EMBL" id="UGRI01000001">
    <property type="protein sequence ID" value="SUA20905.1"/>
    <property type="molecule type" value="Genomic_DNA"/>
</dbReference>
<gene>
    <name evidence="2" type="ORF">NCTC11421_01010</name>
</gene>
<accession>A0A378VV58</accession>
<protein>
    <submittedName>
        <fullName evidence="2">Putative serotype-1-specific antigen</fullName>
    </submittedName>
</protein>
<evidence type="ECO:0000259" key="1">
    <source>
        <dbReference type="Pfam" id="PF03797"/>
    </source>
</evidence>
<dbReference type="InterPro" id="IPR036709">
    <property type="entry name" value="Autotransporte_beta_dom_sf"/>
</dbReference>
<reference evidence="2" key="1">
    <citation type="submission" date="2018-06" db="EMBL/GenBank/DDBJ databases">
        <authorList>
            <consortium name="Pathogen Informatics"/>
            <person name="Doyle S."/>
        </authorList>
    </citation>
    <scope>NUCLEOTIDE SEQUENCE [LARGE SCALE GENOMIC DNA]</scope>
    <source>
        <strain evidence="2">NCTC11421</strain>
    </source>
</reference>
<dbReference type="Pfam" id="PF03797">
    <property type="entry name" value="Autotransporter"/>
    <property type="match status" value="1"/>
</dbReference>
<dbReference type="AlphaFoldDB" id="A0A378VV58"/>